<keyword evidence="4 7" id="KW-0597">Phosphoprotein</keyword>
<accession>A0A7K1KP96</accession>
<dbReference type="PANTHER" id="PTHR43047:SF72">
    <property type="entry name" value="OSMOSENSING HISTIDINE PROTEIN KINASE SLN1"/>
    <property type="match status" value="1"/>
</dbReference>
<protein>
    <recommendedName>
        <fullName evidence="3">histidine kinase</fullName>
        <ecNumber evidence="3">2.7.13.3</ecNumber>
    </recommendedName>
</protein>
<gene>
    <name evidence="12" type="ORF">GKC30_09795</name>
</gene>
<comment type="subcellular location">
    <subcellularLocation>
        <location evidence="2">Membrane</location>
    </subcellularLocation>
</comment>
<dbReference type="Pfam" id="PF12860">
    <property type="entry name" value="PAS_7"/>
    <property type="match status" value="1"/>
</dbReference>
<dbReference type="Gene3D" id="3.30.565.10">
    <property type="entry name" value="Histidine kinase-like ATPase, C-terminal domain"/>
    <property type="match status" value="1"/>
</dbReference>
<evidence type="ECO:0000256" key="6">
    <source>
        <dbReference type="ARBA" id="ARBA00022777"/>
    </source>
</evidence>
<dbReference type="AlphaFoldDB" id="A0A7K1KP96"/>
<feature type="domain" description="Response regulatory" evidence="10">
    <location>
        <begin position="691"/>
        <end position="801"/>
    </location>
</feature>
<dbReference type="Gene3D" id="3.30.450.20">
    <property type="entry name" value="PAS domain"/>
    <property type="match status" value="1"/>
</dbReference>
<dbReference type="SMART" id="SM00448">
    <property type="entry name" value="REC"/>
    <property type="match status" value="1"/>
</dbReference>
<dbReference type="GO" id="GO:0009927">
    <property type="term" value="F:histidine phosphotransfer kinase activity"/>
    <property type="evidence" value="ECO:0007669"/>
    <property type="project" value="TreeGrafter"/>
</dbReference>
<dbReference type="FunFam" id="3.30.565.10:FF:000006">
    <property type="entry name" value="Sensor histidine kinase WalK"/>
    <property type="match status" value="1"/>
</dbReference>
<dbReference type="SMART" id="SM00304">
    <property type="entry name" value="HAMP"/>
    <property type="match status" value="1"/>
</dbReference>
<dbReference type="CDD" id="cd06225">
    <property type="entry name" value="HAMP"/>
    <property type="match status" value="1"/>
</dbReference>
<dbReference type="GO" id="GO:0005886">
    <property type="term" value="C:plasma membrane"/>
    <property type="evidence" value="ECO:0007669"/>
    <property type="project" value="TreeGrafter"/>
</dbReference>
<dbReference type="EMBL" id="WODC01000006">
    <property type="protein sequence ID" value="MUM77925.1"/>
    <property type="molecule type" value="Genomic_DNA"/>
</dbReference>
<dbReference type="InterPro" id="IPR004358">
    <property type="entry name" value="Sig_transdc_His_kin-like_C"/>
</dbReference>
<keyword evidence="8" id="KW-0472">Membrane</keyword>
<dbReference type="InterPro" id="IPR003660">
    <property type="entry name" value="HAMP_dom"/>
</dbReference>
<evidence type="ECO:0000256" key="5">
    <source>
        <dbReference type="ARBA" id="ARBA00022679"/>
    </source>
</evidence>
<feature type="domain" description="HAMP" evidence="11">
    <location>
        <begin position="220"/>
        <end position="272"/>
    </location>
</feature>
<dbReference type="PROSITE" id="PS50109">
    <property type="entry name" value="HIS_KIN"/>
    <property type="match status" value="1"/>
</dbReference>
<evidence type="ECO:0000313" key="12">
    <source>
        <dbReference type="EMBL" id="MUM77925.1"/>
    </source>
</evidence>
<dbReference type="InterPro" id="IPR005467">
    <property type="entry name" value="His_kinase_dom"/>
</dbReference>
<dbReference type="PANTHER" id="PTHR43047">
    <property type="entry name" value="TWO-COMPONENT HISTIDINE PROTEIN KINASE"/>
    <property type="match status" value="1"/>
</dbReference>
<sequence>MGVVRKFAAALGSMLVLILLVAAVGIAALFVLEKKAGDIVADSMRMQRMALEMDSRLQLARQAERDFRQRINDLGMAGARRVYVPEFAQRLAEAGRNAAWLRDMGRFGGEAGGMAADTAARLKELSASIERYGALFGRVVDLAGTVGVEDQSFVRAHGEMEGEYLRLTSLVRQMAAAATDRARDAHQEIARSSWLIRAMLIASVLLALLLAASIIGVIHRTVARSIVLLSNTATELSLGNLEARAKISSDDEFGRLALSINAMAQRITALVNDLEGRATMASERLVEAIDAISEGFMLYDHRERLIIANAMARKLFPEGDRLLLPGITVEQVCRHVAGSGLFPNAVGREEEWVLERLERHRTLGPPVSEPLSNGRWAVVTTYRSGRGETVVVITDITERKRAADVLTTRNSDLEGLVRERTKVLVEKAMELREANTRLMELDELKSAFLSSVSHELRTPLTSLLGFSKIIRRDFTRIFMPLAESEEARRLGERIQSNLEIMGSEGERLTRLINDVLDLSRIESGREDWRFTEVDMTGAVNRAVGAASGLLTPKSQVRLVLRRMEPVPSVHADADRVHQVLMNLLSNAIKFTDFGEVAVDLYLDGQGMVRLRVEDTGRGIRGRELEQIFDKFHQAHKGDTLIEKPSGTGLGLAISRQIVEHYQGRIWAESQLGRGTVMNVSLPPAASGDRPLVLVVDDDPATRDYLSMLLKREGYGVHAACDGEQALAQAARRKPALITIDILMPGMGGREAIRALRGDGRLADIPILVVSVAEACHSAGGDAALIKPVNADAFIGAVHALIGDSAPPRPVLALGGVTEPGRCRLPGLCGQSVTRCSEEEMWTILGDGFEGTVVVPEAMACSLDLPRLCSRASVQVLLLPDAPAAALADAPLAG</sequence>
<organism evidence="12 13">
    <name type="scientific">Pseudodesulfovibrio alkaliphilus</name>
    <dbReference type="NCBI Taxonomy" id="2661613"/>
    <lineage>
        <taxon>Bacteria</taxon>
        <taxon>Pseudomonadati</taxon>
        <taxon>Thermodesulfobacteriota</taxon>
        <taxon>Desulfovibrionia</taxon>
        <taxon>Desulfovibrionales</taxon>
        <taxon>Desulfovibrionaceae</taxon>
    </lineage>
</organism>
<dbReference type="PRINTS" id="PR00344">
    <property type="entry name" value="BCTRLSENSOR"/>
</dbReference>
<dbReference type="InterPro" id="IPR036890">
    <property type="entry name" value="HATPase_C_sf"/>
</dbReference>
<dbReference type="CDD" id="cd00082">
    <property type="entry name" value="HisKA"/>
    <property type="match status" value="1"/>
</dbReference>
<evidence type="ECO:0000259" key="10">
    <source>
        <dbReference type="PROSITE" id="PS50110"/>
    </source>
</evidence>
<keyword evidence="5" id="KW-0808">Transferase</keyword>
<dbReference type="SUPFAM" id="SSF55874">
    <property type="entry name" value="ATPase domain of HSP90 chaperone/DNA topoisomerase II/histidine kinase"/>
    <property type="match status" value="1"/>
</dbReference>
<evidence type="ECO:0000313" key="13">
    <source>
        <dbReference type="Proteomes" id="UP000461162"/>
    </source>
</evidence>
<dbReference type="SMART" id="SM00387">
    <property type="entry name" value="HATPase_c"/>
    <property type="match status" value="1"/>
</dbReference>
<dbReference type="Gene3D" id="3.40.50.2300">
    <property type="match status" value="1"/>
</dbReference>
<reference evidence="12 13" key="1">
    <citation type="submission" date="2019-11" db="EMBL/GenBank/DDBJ databases">
        <title>Pseudodesulfovibrio alkaliphilus, sp. nov., an alkaliphilic sulfate-reducing bacteria from mud volcano of Taman peninsula, Russia.</title>
        <authorList>
            <person name="Frolova A."/>
            <person name="Merkel A.Y."/>
            <person name="Slobodkin A.I."/>
        </authorList>
    </citation>
    <scope>NUCLEOTIDE SEQUENCE [LARGE SCALE GENOMIC DNA]</scope>
    <source>
        <strain evidence="12 13">F-1</strain>
    </source>
</reference>
<evidence type="ECO:0000256" key="1">
    <source>
        <dbReference type="ARBA" id="ARBA00000085"/>
    </source>
</evidence>
<feature type="transmembrane region" description="Helical" evidence="8">
    <location>
        <begin position="194"/>
        <end position="218"/>
    </location>
</feature>
<name>A0A7K1KP96_9BACT</name>
<dbReference type="InterPro" id="IPR011006">
    <property type="entry name" value="CheY-like_superfamily"/>
</dbReference>
<dbReference type="EC" id="2.7.13.3" evidence="3"/>
<evidence type="ECO:0000259" key="9">
    <source>
        <dbReference type="PROSITE" id="PS50109"/>
    </source>
</evidence>
<dbReference type="Pfam" id="PF02518">
    <property type="entry name" value="HATPase_c"/>
    <property type="match status" value="1"/>
</dbReference>
<evidence type="ECO:0000256" key="2">
    <source>
        <dbReference type="ARBA" id="ARBA00004370"/>
    </source>
</evidence>
<keyword evidence="6" id="KW-0418">Kinase</keyword>
<comment type="catalytic activity">
    <reaction evidence="1">
        <text>ATP + protein L-histidine = ADP + protein N-phospho-L-histidine.</text>
        <dbReference type="EC" id="2.7.13.3"/>
    </reaction>
</comment>
<dbReference type="GO" id="GO:0000155">
    <property type="term" value="F:phosphorelay sensor kinase activity"/>
    <property type="evidence" value="ECO:0007669"/>
    <property type="project" value="InterPro"/>
</dbReference>
<dbReference type="Proteomes" id="UP000461162">
    <property type="component" value="Unassembled WGS sequence"/>
</dbReference>
<dbReference type="Gene3D" id="1.10.287.130">
    <property type="match status" value="1"/>
</dbReference>
<evidence type="ECO:0000256" key="8">
    <source>
        <dbReference type="SAM" id="Phobius"/>
    </source>
</evidence>
<dbReference type="SUPFAM" id="SSF158472">
    <property type="entry name" value="HAMP domain-like"/>
    <property type="match status" value="1"/>
</dbReference>
<keyword evidence="8" id="KW-0812">Transmembrane</keyword>
<dbReference type="Pfam" id="PF00512">
    <property type="entry name" value="HisKA"/>
    <property type="match status" value="1"/>
</dbReference>
<evidence type="ECO:0000256" key="3">
    <source>
        <dbReference type="ARBA" id="ARBA00012438"/>
    </source>
</evidence>
<evidence type="ECO:0000256" key="4">
    <source>
        <dbReference type="ARBA" id="ARBA00022553"/>
    </source>
</evidence>
<dbReference type="SMART" id="SM00388">
    <property type="entry name" value="HisKA"/>
    <property type="match status" value="1"/>
</dbReference>
<dbReference type="RefSeq" id="WP_155934554.1">
    <property type="nucleotide sequence ID" value="NZ_WODC01000006.1"/>
</dbReference>
<evidence type="ECO:0000256" key="7">
    <source>
        <dbReference type="PROSITE-ProRule" id="PRU00169"/>
    </source>
</evidence>
<keyword evidence="13" id="KW-1185">Reference proteome</keyword>
<dbReference type="PROSITE" id="PS50110">
    <property type="entry name" value="RESPONSE_REGULATORY"/>
    <property type="match status" value="1"/>
</dbReference>
<dbReference type="Pfam" id="PF00672">
    <property type="entry name" value="HAMP"/>
    <property type="match status" value="1"/>
</dbReference>
<dbReference type="PROSITE" id="PS50885">
    <property type="entry name" value="HAMP"/>
    <property type="match status" value="1"/>
</dbReference>
<dbReference type="InterPro" id="IPR003661">
    <property type="entry name" value="HisK_dim/P_dom"/>
</dbReference>
<dbReference type="InterPro" id="IPR003594">
    <property type="entry name" value="HATPase_dom"/>
</dbReference>
<dbReference type="SUPFAM" id="SSF52172">
    <property type="entry name" value="CheY-like"/>
    <property type="match status" value="1"/>
</dbReference>
<keyword evidence="8" id="KW-1133">Transmembrane helix</keyword>
<feature type="domain" description="Histidine kinase" evidence="9">
    <location>
        <begin position="451"/>
        <end position="685"/>
    </location>
</feature>
<dbReference type="InterPro" id="IPR036097">
    <property type="entry name" value="HisK_dim/P_sf"/>
</dbReference>
<feature type="modified residue" description="4-aspartylphosphate" evidence="7">
    <location>
        <position position="740"/>
    </location>
</feature>
<dbReference type="Pfam" id="PF00072">
    <property type="entry name" value="Response_reg"/>
    <property type="match status" value="1"/>
</dbReference>
<dbReference type="SUPFAM" id="SSF47384">
    <property type="entry name" value="Homodimeric domain of signal transducing histidine kinase"/>
    <property type="match status" value="1"/>
</dbReference>
<evidence type="ECO:0000259" key="11">
    <source>
        <dbReference type="PROSITE" id="PS50885"/>
    </source>
</evidence>
<comment type="caution">
    <text evidence="12">The sequence shown here is derived from an EMBL/GenBank/DDBJ whole genome shotgun (WGS) entry which is preliminary data.</text>
</comment>
<feature type="transmembrane region" description="Helical" evidence="8">
    <location>
        <begin position="6"/>
        <end position="32"/>
    </location>
</feature>
<dbReference type="Gene3D" id="6.10.340.10">
    <property type="match status" value="1"/>
</dbReference>
<dbReference type="InterPro" id="IPR001789">
    <property type="entry name" value="Sig_transdc_resp-reg_receiver"/>
</dbReference>
<proteinExistence type="predicted"/>